<dbReference type="EMBL" id="HBIZ01020282">
    <property type="protein sequence ID" value="CAE0760148.1"/>
    <property type="molecule type" value="Transcribed_RNA"/>
</dbReference>
<sequence length="290" mass="30945">MAAAARLRQMLQRPQLQLMPCCYDALSARLVEQAGFPLTFVSGFSVSASRALPDTGLLSYGEMLDSMRNVSAAVCIPCIGDGDTGYGNEVNVKRTVRGYAQAGLAAIMIEDQVSPKRCGHTAVKAVIPFDEAVRRVEAAVDAAKEGGDNILILARTDARGKLGLSEGIERCKAFAEVGAHITFLEAPRSREEMAAYCDAVPGPKMANLLAGGLTPVLPPAELEALGYSLAAYPLDLLNASIVAMRTTLKGLRDEGKPPDELTLPFKELQNVIGFEEYNKEAGRCALDKPS</sequence>
<reference evidence="1" key="1">
    <citation type="submission" date="2021-01" db="EMBL/GenBank/DDBJ databases">
        <authorList>
            <person name="Corre E."/>
            <person name="Pelletier E."/>
            <person name="Niang G."/>
            <person name="Scheremetjew M."/>
            <person name="Finn R."/>
            <person name="Kale V."/>
            <person name="Holt S."/>
            <person name="Cochrane G."/>
            <person name="Meng A."/>
            <person name="Brown T."/>
            <person name="Cohen L."/>
        </authorList>
    </citation>
    <scope>NUCLEOTIDE SEQUENCE</scope>
    <source>
        <strain evidence="1">CCMP645</strain>
    </source>
</reference>
<dbReference type="GO" id="GO:0003824">
    <property type="term" value="F:catalytic activity"/>
    <property type="evidence" value="ECO:0007669"/>
    <property type="project" value="InterPro"/>
</dbReference>
<gene>
    <name evidence="1" type="ORF">PCAR00345_LOCUS12754</name>
</gene>
<dbReference type="PANTHER" id="PTHR42905:SF2">
    <property type="entry name" value="PHOSPHOENOLPYRUVATE CARBOXYLASE FAMILY PROTEIN"/>
    <property type="match status" value="1"/>
</dbReference>
<dbReference type="InterPro" id="IPR015813">
    <property type="entry name" value="Pyrv/PenolPyrv_kinase-like_dom"/>
</dbReference>
<organism evidence="1">
    <name type="scientific">Chrysotila carterae</name>
    <name type="common">Marine alga</name>
    <name type="synonym">Syracosphaera carterae</name>
    <dbReference type="NCBI Taxonomy" id="13221"/>
    <lineage>
        <taxon>Eukaryota</taxon>
        <taxon>Haptista</taxon>
        <taxon>Haptophyta</taxon>
        <taxon>Prymnesiophyceae</taxon>
        <taxon>Isochrysidales</taxon>
        <taxon>Isochrysidaceae</taxon>
        <taxon>Chrysotila</taxon>
    </lineage>
</organism>
<evidence type="ECO:0000313" key="1">
    <source>
        <dbReference type="EMBL" id="CAE0760148.1"/>
    </source>
</evidence>
<dbReference type="InterPro" id="IPR040442">
    <property type="entry name" value="Pyrv_kinase-like_dom_sf"/>
</dbReference>
<dbReference type="Gene3D" id="3.20.20.60">
    <property type="entry name" value="Phosphoenolpyruvate-binding domains"/>
    <property type="match status" value="1"/>
</dbReference>
<dbReference type="Pfam" id="PF13714">
    <property type="entry name" value="PEP_mutase"/>
    <property type="match status" value="1"/>
</dbReference>
<dbReference type="InterPro" id="IPR039556">
    <property type="entry name" value="ICL/PEPM"/>
</dbReference>
<dbReference type="PANTHER" id="PTHR42905">
    <property type="entry name" value="PHOSPHOENOLPYRUVATE CARBOXYLASE"/>
    <property type="match status" value="1"/>
</dbReference>
<evidence type="ECO:0008006" key="2">
    <source>
        <dbReference type="Google" id="ProtNLM"/>
    </source>
</evidence>
<accession>A0A7S4BAZ0</accession>
<proteinExistence type="predicted"/>
<dbReference type="CDD" id="cd00377">
    <property type="entry name" value="ICL_PEPM"/>
    <property type="match status" value="1"/>
</dbReference>
<dbReference type="SUPFAM" id="SSF51621">
    <property type="entry name" value="Phosphoenolpyruvate/pyruvate domain"/>
    <property type="match status" value="1"/>
</dbReference>
<protein>
    <recommendedName>
        <fullName evidence="2">Carboxyvinyl-carboxyphosphonate phosphorylmutase</fullName>
    </recommendedName>
</protein>
<name>A0A7S4BAZ0_CHRCT</name>
<dbReference type="AlphaFoldDB" id="A0A7S4BAZ0"/>